<keyword evidence="4" id="KW-1185">Reference proteome</keyword>
<feature type="region of interest" description="Disordered" evidence="2">
    <location>
        <begin position="131"/>
        <end position="150"/>
    </location>
</feature>
<dbReference type="InParanoid" id="A0A1V9XYR4"/>
<feature type="coiled-coil region" evidence="1">
    <location>
        <begin position="77"/>
        <end position="111"/>
    </location>
</feature>
<dbReference type="EMBL" id="MNPL01001972">
    <property type="protein sequence ID" value="OQR78647.1"/>
    <property type="molecule type" value="Genomic_DNA"/>
</dbReference>
<dbReference type="Proteomes" id="UP000192247">
    <property type="component" value="Unassembled WGS sequence"/>
</dbReference>
<dbReference type="AlphaFoldDB" id="A0A1V9XYR4"/>
<organism evidence="3 4">
    <name type="scientific">Tropilaelaps mercedesae</name>
    <dbReference type="NCBI Taxonomy" id="418985"/>
    <lineage>
        <taxon>Eukaryota</taxon>
        <taxon>Metazoa</taxon>
        <taxon>Ecdysozoa</taxon>
        <taxon>Arthropoda</taxon>
        <taxon>Chelicerata</taxon>
        <taxon>Arachnida</taxon>
        <taxon>Acari</taxon>
        <taxon>Parasitiformes</taxon>
        <taxon>Mesostigmata</taxon>
        <taxon>Gamasina</taxon>
        <taxon>Dermanyssoidea</taxon>
        <taxon>Laelapidae</taxon>
        <taxon>Tropilaelaps</taxon>
    </lineage>
</organism>
<proteinExistence type="predicted"/>
<evidence type="ECO:0000313" key="3">
    <source>
        <dbReference type="EMBL" id="OQR78647.1"/>
    </source>
</evidence>
<accession>A0A1V9XYR4</accession>
<protein>
    <submittedName>
        <fullName evidence="3">Uncharacterized protein</fullName>
    </submittedName>
</protein>
<sequence>MGGFLAWATSSISMKRRKPVQVQRSLEELETTTRQLGRDYQHVSQGRKCQEHVARMYKQQLMTLRRHMANESNAESAEILKKQEVHLQQLYEDAKQELKALDMKKTCAKRLYQASQLKLNDVTIDLEDEKRKKRGSLGSNTTGSIRLKSEDIPPVSNEWMTHTL</sequence>
<keyword evidence="1" id="KW-0175">Coiled coil</keyword>
<evidence type="ECO:0000256" key="1">
    <source>
        <dbReference type="SAM" id="Coils"/>
    </source>
</evidence>
<comment type="caution">
    <text evidence="3">The sequence shown here is derived from an EMBL/GenBank/DDBJ whole genome shotgun (WGS) entry which is preliminary data.</text>
</comment>
<evidence type="ECO:0000256" key="2">
    <source>
        <dbReference type="SAM" id="MobiDB-lite"/>
    </source>
</evidence>
<evidence type="ECO:0000313" key="4">
    <source>
        <dbReference type="Proteomes" id="UP000192247"/>
    </source>
</evidence>
<dbReference type="OrthoDB" id="10519848at2759"/>
<reference evidence="3 4" key="1">
    <citation type="journal article" date="2017" name="Gigascience">
        <title>Draft genome of the honey bee ectoparasitic mite, Tropilaelaps mercedesae, is shaped by the parasitic life history.</title>
        <authorList>
            <person name="Dong X."/>
            <person name="Armstrong S.D."/>
            <person name="Xia D."/>
            <person name="Makepeace B.L."/>
            <person name="Darby A.C."/>
            <person name="Kadowaki T."/>
        </authorList>
    </citation>
    <scope>NUCLEOTIDE SEQUENCE [LARGE SCALE GENOMIC DNA]</scope>
    <source>
        <strain evidence="3">Wuxi-XJTLU</strain>
    </source>
</reference>
<name>A0A1V9XYR4_9ACAR</name>
<gene>
    <name evidence="3" type="ORF">BIW11_06272</name>
</gene>